<protein>
    <submittedName>
        <fullName evidence="1">Uncharacterized protein</fullName>
    </submittedName>
</protein>
<organism evidence="1 2">
    <name type="scientific">Enterobacter phage SDFMU_EhYP</name>
    <dbReference type="NCBI Taxonomy" id="3076128"/>
    <lineage>
        <taxon>Viruses</taxon>
        <taxon>Duplodnaviria</taxon>
        <taxon>Heunggongvirae</taxon>
        <taxon>Uroviricota</taxon>
        <taxon>Caudoviricetes</taxon>
        <taxon>Autographivirales</taxon>
        <taxon>Autoscriptoviridae</taxon>
        <taxon>Slopekvirinae</taxon>
        <taxon>Koutsourovirus</taxon>
        <taxon>Koutsourovirus EhYP</taxon>
    </lineage>
</organism>
<evidence type="ECO:0000313" key="2">
    <source>
        <dbReference type="Proteomes" id="UP001305490"/>
    </source>
</evidence>
<evidence type="ECO:0000313" key="1">
    <source>
        <dbReference type="EMBL" id="WNO29953.1"/>
    </source>
</evidence>
<accession>A0AA96KRF8</accession>
<name>A0AA96KRF8_9CAUD</name>
<dbReference type="EMBL" id="OQ884031">
    <property type="protein sequence ID" value="WNO29953.1"/>
    <property type="molecule type" value="Genomic_DNA"/>
</dbReference>
<dbReference type="Proteomes" id="UP001305490">
    <property type="component" value="Segment"/>
</dbReference>
<sequence>MQKFNARLVDYYMDKGGDDILYMLRKLGADELDKKDPYMRNYLRAIMLAQQNALDYFLETYCEVPEDD</sequence>
<keyword evidence="2" id="KW-1185">Reference proteome</keyword>
<reference evidence="1 2" key="1">
    <citation type="submission" date="2023-04" db="EMBL/GenBank/DDBJ databases">
        <authorList>
            <person name="Zhang K."/>
        </authorList>
    </citation>
    <scope>NUCLEOTIDE SEQUENCE [LARGE SCALE GENOMIC DNA]</scope>
</reference>
<proteinExistence type="predicted"/>